<dbReference type="InterPro" id="IPR016166">
    <property type="entry name" value="FAD-bd_PCMH"/>
</dbReference>
<accession>A0ABW2AE46</accession>
<gene>
    <name evidence="3" type="ORF">ACFQDH_07485</name>
</gene>
<proteinExistence type="predicted"/>
<dbReference type="EMBL" id="JBHSWH010000001">
    <property type="protein sequence ID" value="MFC6705111.1"/>
    <property type="molecule type" value="Genomic_DNA"/>
</dbReference>
<dbReference type="InterPro" id="IPR010031">
    <property type="entry name" value="FAD_lactone_oxidase-like"/>
</dbReference>
<reference evidence="4" key="1">
    <citation type="journal article" date="2019" name="Int. J. Syst. Evol. Microbiol.">
        <title>The Global Catalogue of Microorganisms (GCM) 10K type strain sequencing project: providing services to taxonomists for standard genome sequencing and annotation.</title>
        <authorList>
            <consortium name="The Broad Institute Genomics Platform"/>
            <consortium name="The Broad Institute Genome Sequencing Center for Infectious Disease"/>
            <person name="Wu L."/>
            <person name="Ma J."/>
        </authorList>
    </citation>
    <scope>NUCLEOTIDE SEQUENCE [LARGE SCALE GENOMIC DNA]</scope>
    <source>
        <strain evidence="4">CCUG 58127</strain>
    </source>
</reference>
<dbReference type="PANTHER" id="PTHR43762">
    <property type="entry name" value="L-GULONOLACTONE OXIDASE"/>
    <property type="match status" value="1"/>
</dbReference>
<dbReference type="PROSITE" id="PS51387">
    <property type="entry name" value="FAD_PCMH"/>
    <property type="match status" value="1"/>
</dbReference>
<sequence length="90" mass="9480">MPTTEDDVASLVQRARAGGRRVRCVGAGHSFNAIAAPTDIAVSLDNLRGIVAYDDTTVTVLAGTRLRDLSVALAARGWPCRSSGRSRTNP</sequence>
<dbReference type="Pfam" id="PF01565">
    <property type="entry name" value="FAD_binding_4"/>
    <property type="match status" value="1"/>
</dbReference>
<comment type="caution">
    <text evidence="3">The sequence shown here is derived from an EMBL/GenBank/DDBJ whole genome shotgun (WGS) entry which is preliminary data.</text>
</comment>
<evidence type="ECO:0000313" key="4">
    <source>
        <dbReference type="Proteomes" id="UP001596298"/>
    </source>
</evidence>
<protein>
    <submittedName>
        <fullName evidence="3">FAD-binding protein</fullName>
    </submittedName>
</protein>
<dbReference type="InterPro" id="IPR036318">
    <property type="entry name" value="FAD-bd_PCMH-like_sf"/>
</dbReference>
<feature type="domain" description="FAD-binding PCMH-type" evidence="2">
    <location>
        <begin position="1"/>
        <end position="90"/>
    </location>
</feature>
<organism evidence="3 4">
    <name type="scientific">Flexivirga alba</name>
    <dbReference type="NCBI Taxonomy" id="702742"/>
    <lineage>
        <taxon>Bacteria</taxon>
        <taxon>Bacillati</taxon>
        <taxon>Actinomycetota</taxon>
        <taxon>Actinomycetes</taxon>
        <taxon>Micrococcales</taxon>
        <taxon>Dermacoccaceae</taxon>
        <taxon>Flexivirga</taxon>
    </lineage>
</organism>
<dbReference type="Gene3D" id="3.30.43.10">
    <property type="entry name" value="Uridine Diphospho-n-acetylenolpyruvylglucosamine Reductase, domain 2"/>
    <property type="match status" value="1"/>
</dbReference>
<evidence type="ECO:0000256" key="1">
    <source>
        <dbReference type="ARBA" id="ARBA00023002"/>
    </source>
</evidence>
<dbReference type="Proteomes" id="UP001596298">
    <property type="component" value="Unassembled WGS sequence"/>
</dbReference>
<dbReference type="SUPFAM" id="SSF56176">
    <property type="entry name" value="FAD-binding/transporter-associated domain-like"/>
    <property type="match status" value="1"/>
</dbReference>
<dbReference type="InterPro" id="IPR016167">
    <property type="entry name" value="FAD-bd_PCMH_sub1"/>
</dbReference>
<dbReference type="PANTHER" id="PTHR43762:SF1">
    <property type="entry name" value="D-ARABINONO-1,4-LACTONE OXIDASE"/>
    <property type="match status" value="1"/>
</dbReference>
<evidence type="ECO:0000313" key="3">
    <source>
        <dbReference type="EMBL" id="MFC6705111.1"/>
    </source>
</evidence>
<keyword evidence="1" id="KW-0560">Oxidoreductase</keyword>
<dbReference type="InterPro" id="IPR006094">
    <property type="entry name" value="Oxid_FAD_bind_N"/>
</dbReference>
<evidence type="ECO:0000259" key="2">
    <source>
        <dbReference type="PROSITE" id="PS51387"/>
    </source>
</evidence>
<name>A0ABW2AE46_9MICO</name>
<dbReference type="RefSeq" id="WP_382399954.1">
    <property type="nucleotide sequence ID" value="NZ_JBHSWH010000001.1"/>
</dbReference>
<keyword evidence="4" id="KW-1185">Reference proteome</keyword>